<sequence length="103" mass="10499">MVDGVLVIDPEPAGRAQRAVPHAGAALSRALDRFVADDGLRAAVVTGTGGAFCAGLDLKAFAAEGADRRAPATLIRRFGSLPSRSSARSTLVRDRGDGGGARL</sequence>
<dbReference type="SUPFAM" id="SSF52096">
    <property type="entry name" value="ClpP/crotonase"/>
    <property type="match status" value="1"/>
</dbReference>
<name>A0A2I2KY32_9ACTN</name>
<proteinExistence type="predicted"/>
<dbReference type="EMBL" id="FZMO01000432">
    <property type="protein sequence ID" value="SNQ50567.1"/>
    <property type="molecule type" value="Genomic_DNA"/>
</dbReference>
<evidence type="ECO:0008006" key="4">
    <source>
        <dbReference type="Google" id="ProtNLM"/>
    </source>
</evidence>
<organism evidence="2 3">
    <name type="scientific">Frankia canadensis</name>
    <dbReference type="NCBI Taxonomy" id="1836972"/>
    <lineage>
        <taxon>Bacteria</taxon>
        <taxon>Bacillati</taxon>
        <taxon>Actinomycetota</taxon>
        <taxon>Actinomycetes</taxon>
        <taxon>Frankiales</taxon>
        <taxon>Frankiaceae</taxon>
        <taxon>Frankia</taxon>
    </lineage>
</organism>
<reference evidence="2 3" key="1">
    <citation type="submission" date="2017-06" db="EMBL/GenBank/DDBJ databases">
        <authorList>
            <person name="Kim H.J."/>
            <person name="Triplett B.A."/>
        </authorList>
    </citation>
    <scope>NUCLEOTIDE SEQUENCE [LARGE SCALE GENOMIC DNA]</scope>
    <source>
        <strain evidence="2">FRACA_ARgP5</strain>
    </source>
</reference>
<dbReference type="RefSeq" id="WP_133150826.1">
    <property type="nucleotide sequence ID" value="NZ_FZMO01000432.1"/>
</dbReference>
<gene>
    <name evidence="2" type="ORF">FRACA_4880002</name>
</gene>
<keyword evidence="3" id="KW-1185">Reference proteome</keyword>
<dbReference type="Gene3D" id="3.90.226.10">
    <property type="entry name" value="2-enoyl-CoA Hydratase, Chain A, domain 1"/>
    <property type="match status" value="1"/>
</dbReference>
<feature type="region of interest" description="Disordered" evidence="1">
    <location>
        <begin position="83"/>
        <end position="103"/>
    </location>
</feature>
<dbReference type="AlphaFoldDB" id="A0A2I2KY32"/>
<dbReference type="Proteomes" id="UP000234331">
    <property type="component" value="Unassembled WGS sequence"/>
</dbReference>
<dbReference type="InterPro" id="IPR029045">
    <property type="entry name" value="ClpP/crotonase-like_dom_sf"/>
</dbReference>
<protein>
    <recommendedName>
        <fullName evidence="4">Enoyl-CoA hydratase</fullName>
    </recommendedName>
</protein>
<accession>A0A2I2KY32</accession>
<dbReference type="OrthoDB" id="9777711at2"/>
<evidence type="ECO:0000313" key="2">
    <source>
        <dbReference type="EMBL" id="SNQ50567.1"/>
    </source>
</evidence>
<evidence type="ECO:0000313" key="3">
    <source>
        <dbReference type="Proteomes" id="UP000234331"/>
    </source>
</evidence>
<evidence type="ECO:0000256" key="1">
    <source>
        <dbReference type="SAM" id="MobiDB-lite"/>
    </source>
</evidence>